<reference evidence="1 2" key="1">
    <citation type="submission" date="2018-10" db="EMBL/GenBank/DDBJ databases">
        <title>Parasedimentitalea marina sp. nov., a psychrophilic bacterium isolated from deep seawater of the New Britain Trench.</title>
        <authorList>
            <person name="Cao J."/>
        </authorList>
    </citation>
    <scope>NUCLEOTIDE SEQUENCE [LARGE SCALE GENOMIC DNA]</scope>
    <source>
        <strain evidence="1 2">W43</strain>
        <plasmid evidence="1 2">pW43B</plasmid>
    </source>
</reference>
<dbReference type="InterPro" id="IPR029787">
    <property type="entry name" value="Nucleotide_cyclase"/>
</dbReference>
<dbReference type="AlphaFoldDB" id="A0A3T0N9U8"/>
<keyword evidence="2" id="KW-1185">Reference proteome</keyword>
<accession>A0A3T0N9U8</accession>
<keyword evidence="1" id="KW-0614">Plasmid</keyword>
<gene>
    <name evidence="1" type="ORF">EBB79_22590</name>
</gene>
<dbReference type="KEGG" id="sedi:EBB79_22590"/>
<name>A0A3T0N9U8_9RHOB</name>
<organism evidence="1 2">
    <name type="scientific">Parasedimentitalea marina</name>
    <dbReference type="NCBI Taxonomy" id="2483033"/>
    <lineage>
        <taxon>Bacteria</taxon>
        <taxon>Pseudomonadati</taxon>
        <taxon>Pseudomonadota</taxon>
        <taxon>Alphaproteobacteria</taxon>
        <taxon>Rhodobacterales</taxon>
        <taxon>Paracoccaceae</taxon>
        <taxon>Parasedimentitalea</taxon>
    </lineage>
</organism>
<geneLocation type="plasmid" evidence="1 2">
    <name>pW43B</name>
</geneLocation>
<evidence type="ECO:0008006" key="3">
    <source>
        <dbReference type="Google" id="ProtNLM"/>
    </source>
</evidence>
<dbReference type="Proteomes" id="UP000283063">
    <property type="component" value="Plasmid pW43B"/>
</dbReference>
<evidence type="ECO:0000313" key="2">
    <source>
        <dbReference type="Proteomes" id="UP000283063"/>
    </source>
</evidence>
<proteinExistence type="predicted"/>
<sequence>MKNSPTSRRLAAIVSADVAGYSRLMGIDEEGMLAVLRAHRSEFIDDIISDHCGRIVKLMGDGLLSEFPSVVEAVAFSLEFQSGMAR</sequence>
<dbReference type="EMBL" id="CP033221">
    <property type="protein sequence ID" value="AZV80745.1"/>
    <property type="molecule type" value="Genomic_DNA"/>
</dbReference>
<evidence type="ECO:0000313" key="1">
    <source>
        <dbReference type="EMBL" id="AZV80745.1"/>
    </source>
</evidence>
<dbReference type="OrthoDB" id="9807521at2"/>
<dbReference type="Gene3D" id="3.30.70.1230">
    <property type="entry name" value="Nucleotide cyclase"/>
    <property type="match status" value="1"/>
</dbReference>
<dbReference type="RefSeq" id="WP_127751245.1">
    <property type="nucleotide sequence ID" value="NZ_CP033221.1"/>
</dbReference>
<protein>
    <recommendedName>
        <fullName evidence="3">Adenylate/guanylate cyclase domain-containing protein</fullName>
    </recommendedName>
</protein>
<dbReference type="SUPFAM" id="SSF55073">
    <property type="entry name" value="Nucleotide cyclase"/>
    <property type="match status" value="1"/>
</dbReference>